<dbReference type="PANTHER" id="PTHR35369">
    <property type="entry name" value="BLR3025 PROTEIN-RELATED"/>
    <property type="match status" value="1"/>
</dbReference>
<name>A0A7K1U0E8_9BACT</name>
<accession>A0A7K1U0E8</accession>
<evidence type="ECO:0000313" key="5">
    <source>
        <dbReference type="Proteomes" id="UP000461730"/>
    </source>
</evidence>
<protein>
    <submittedName>
        <fullName evidence="4">DNA polymerase Y family protein</fullName>
    </submittedName>
</protein>
<dbReference type="CDD" id="cd03468">
    <property type="entry name" value="PolY_like"/>
    <property type="match status" value="1"/>
</dbReference>
<proteinExistence type="inferred from homology"/>
<evidence type="ECO:0000256" key="2">
    <source>
        <dbReference type="ARBA" id="ARBA00022763"/>
    </source>
</evidence>
<comment type="similarity">
    <text evidence="1">Belongs to the DNA polymerase type-Y family.</text>
</comment>
<evidence type="ECO:0000313" key="4">
    <source>
        <dbReference type="EMBL" id="MVT07847.1"/>
    </source>
</evidence>
<reference evidence="4 5" key="1">
    <citation type="submission" date="2019-12" db="EMBL/GenBank/DDBJ databases">
        <title>Chitinophaga sp. strain ysch24 (GDMCC 1.1355), whole genome shotgun sequence.</title>
        <authorList>
            <person name="Zhang X."/>
        </authorList>
    </citation>
    <scope>NUCLEOTIDE SEQUENCE [LARGE SCALE GENOMIC DNA]</scope>
    <source>
        <strain evidence="5">ysch24</strain>
    </source>
</reference>
<dbReference type="Gene3D" id="3.30.70.270">
    <property type="match status" value="1"/>
</dbReference>
<dbReference type="PROSITE" id="PS50173">
    <property type="entry name" value="UMUC"/>
    <property type="match status" value="1"/>
</dbReference>
<dbReference type="InterPro" id="IPR050356">
    <property type="entry name" value="SulA_CellDiv_inhibitor"/>
</dbReference>
<sequence>MGQRFITIWFRHLKTDWHINRRRELASIPFVLAIQDYGRMVISATNIEAEKRGISAGMAVADARAMVPSLEVQDDSPDLAVRLLRKWAEWCIRYTPFVCIDGEDGLILDITGCAHLWDGERPYLKEIITRIRAMGYDARGAIASTIGTAWAVSRYGTITPIIEPGNELTAIAPLPPASLRLNSIIIEKLHKLGLSEVGSFMTIQRPALRRRFGTELLLRLDQASGMQQEIVIPVFLPEQYFERLPCLEPIRTRTGIEIAVQRLLEALCQRLQAEGKGLRKAILKGYRIDGEIIQACIGTNRPSHHIKHLFHLFEPEIGKLCPELGIELFILEAPIVEDAISRQEAFWNAATGSPGDVKVAELLDRITSRLGADAIHRYLPDQHHWPERSVCTASSLEEQGTITWPEDRLRPILLLSSPELIQVTAPIPDYPPMLFIYRGKVHRISKADGPERIEREWWQEQGDHRDYYRVEDEQGKRYWVFRSGHYSDDQQPDWFIHGFFA</sequence>
<dbReference type="GO" id="GO:0006281">
    <property type="term" value="P:DNA repair"/>
    <property type="evidence" value="ECO:0007669"/>
    <property type="project" value="InterPro"/>
</dbReference>
<dbReference type="EMBL" id="WRXN01000002">
    <property type="protein sequence ID" value="MVT07847.1"/>
    <property type="molecule type" value="Genomic_DNA"/>
</dbReference>
<keyword evidence="2" id="KW-0227">DNA damage</keyword>
<dbReference type="Gene3D" id="3.40.1170.60">
    <property type="match status" value="1"/>
</dbReference>
<keyword evidence="5" id="KW-1185">Reference proteome</keyword>
<dbReference type="AlphaFoldDB" id="A0A7K1U0E8"/>
<dbReference type="PANTHER" id="PTHR35369:SF2">
    <property type="entry name" value="BLR3025 PROTEIN"/>
    <property type="match status" value="1"/>
</dbReference>
<dbReference type="InterPro" id="IPR001126">
    <property type="entry name" value="UmuC"/>
</dbReference>
<evidence type="ECO:0000259" key="3">
    <source>
        <dbReference type="PROSITE" id="PS50173"/>
    </source>
</evidence>
<feature type="domain" description="UmuC" evidence="3">
    <location>
        <begin position="22"/>
        <end position="149"/>
    </location>
</feature>
<dbReference type="InterPro" id="IPR043128">
    <property type="entry name" value="Rev_trsase/Diguanyl_cyclase"/>
</dbReference>
<comment type="caution">
    <text evidence="4">The sequence shown here is derived from an EMBL/GenBank/DDBJ whole genome shotgun (WGS) entry which is preliminary data.</text>
</comment>
<dbReference type="InterPro" id="IPR043502">
    <property type="entry name" value="DNA/RNA_pol_sf"/>
</dbReference>
<gene>
    <name evidence="4" type="ORF">GO493_06210</name>
</gene>
<dbReference type="SUPFAM" id="SSF56672">
    <property type="entry name" value="DNA/RNA polymerases"/>
    <property type="match status" value="1"/>
</dbReference>
<dbReference type="Proteomes" id="UP000461730">
    <property type="component" value="Unassembled WGS sequence"/>
</dbReference>
<evidence type="ECO:0000256" key="1">
    <source>
        <dbReference type="ARBA" id="ARBA00010945"/>
    </source>
</evidence>
<organism evidence="4 5">
    <name type="scientific">Chitinophaga tropicalis</name>
    <dbReference type="NCBI Taxonomy" id="2683588"/>
    <lineage>
        <taxon>Bacteria</taxon>
        <taxon>Pseudomonadati</taxon>
        <taxon>Bacteroidota</taxon>
        <taxon>Chitinophagia</taxon>
        <taxon>Chitinophagales</taxon>
        <taxon>Chitinophagaceae</taxon>
        <taxon>Chitinophaga</taxon>
    </lineage>
</organism>
<dbReference type="Pfam" id="PF00817">
    <property type="entry name" value="IMS"/>
    <property type="match status" value="1"/>
</dbReference>